<evidence type="ECO:0000259" key="6">
    <source>
        <dbReference type="Pfam" id="PF25876"/>
    </source>
</evidence>
<evidence type="ECO:0000256" key="4">
    <source>
        <dbReference type="SAM" id="MobiDB-lite"/>
    </source>
</evidence>
<dbReference type="Pfam" id="PF25944">
    <property type="entry name" value="Beta-barrel_RND"/>
    <property type="match status" value="1"/>
</dbReference>
<feature type="domain" description="Multidrug resistance protein MdtA-like alpha-helical hairpin" evidence="6">
    <location>
        <begin position="96"/>
        <end position="165"/>
    </location>
</feature>
<dbReference type="AlphaFoldDB" id="A0A917DWX2"/>
<dbReference type="InterPro" id="IPR058624">
    <property type="entry name" value="MdtA-like_HH"/>
</dbReference>
<dbReference type="InterPro" id="IPR006143">
    <property type="entry name" value="RND_pump_MFP"/>
</dbReference>
<dbReference type="NCBIfam" id="TIGR01730">
    <property type="entry name" value="RND_mfp"/>
    <property type="match status" value="1"/>
</dbReference>
<feature type="region of interest" description="Disordered" evidence="4">
    <location>
        <begin position="368"/>
        <end position="394"/>
    </location>
</feature>
<dbReference type="GO" id="GO:0030313">
    <property type="term" value="C:cell envelope"/>
    <property type="evidence" value="ECO:0007669"/>
    <property type="project" value="UniProtKB-SubCell"/>
</dbReference>
<dbReference type="InterPro" id="IPR058626">
    <property type="entry name" value="MdtA-like_b-barrel"/>
</dbReference>
<dbReference type="OrthoDB" id="9816569at2"/>
<dbReference type="GO" id="GO:0005886">
    <property type="term" value="C:plasma membrane"/>
    <property type="evidence" value="ECO:0007669"/>
    <property type="project" value="TreeGrafter"/>
</dbReference>
<dbReference type="InterPro" id="IPR058625">
    <property type="entry name" value="MdtA-like_BSH"/>
</dbReference>
<evidence type="ECO:0000256" key="3">
    <source>
        <dbReference type="SAM" id="Coils"/>
    </source>
</evidence>
<dbReference type="GO" id="GO:0022857">
    <property type="term" value="F:transmembrane transporter activity"/>
    <property type="evidence" value="ECO:0007669"/>
    <property type="project" value="InterPro"/>
</dbReference>
<dbReference type="Gene3D" id="2.40.50.100">
    <property type="match status" value="1"/>
</dbReference>
<keyword evidence="3" id="KW-0175">Coiled coil</keyword>
<evidence type="ECO:0000313" key="10">
    <source>
        <dbReference type="EMBL" id="GGD74329.1"/>
    </source>
</evidence>
<sequence>MRSFLFPLAASLALAACGGPDQQPAPQAVPVKTITVATEDVPNVVELPGRVAAVRTAEVRARVTGIVQRRLYEEGSDVREGQPLFRIDPSEMQASYAQVEASLKSAQATATNAHAVVDRYEPLVKENAISRQEYDAAVAAMREADANVAQLRAQLQAASLQLGYTLVRAPISGRSGRAQVTEGALVSSSEGTLLATVEQTSPVYVTFNESAANLVRVRRQMAAGELDYSDGQRVEVRLTLADGSAYPVPGYIDFLAFSVEETTGTVEIRAEVPNPDGALIPGEFVRGHLRVGSRKGAIVVPQRAVTMASGGGTVMVIAEDGTAEVRSVKLGQMTEGKWIVESGLKPGDEVIISNLQKLRPGVPVQVANTPTGQDGAAAKASGATPSGAKAEEAN</sequence>
<dbReference type="Gene3D" id="2.40.30.170">
    <property type="match status" value="1"/>
</dbReference>
<protein>
    <submittedName>
        <fullName evidence="10">MexX family efflux pump subunit</fullName>
    </submittedName>
</protein>
<reference evidence="10" key="1">
    <citation type="journal article" date="2014" name="Int. J. Syst. Evol. Microbiol.">
        <title>Complete genome sequence of Corynebacterium casei LMG S-19264T (=DSM 44701T), isolated from a smear-ripened cheese.</title>
        <authorList>
            <consortium name="US DOE Joint Genome Institute (JGI-PGF)"/>
            <person name="Walter F."/>
            <person name="Albersmeier A."/>
            <person name="Kalinowski J."/>
            <person name="Ruckert C."/>
        </authorList>
    </citation>
    <scope>NUCLEOTIDE SEQUENCE</scope>
    <source>
        <strain evidence="10">CGMCC 1.15360</strain>
    </source>
</reference>
<evidence type="ECO:0000256" key="2">
    <source>
        <dbReference type="ARBA" id="ARBA00009477"/>
    </source>
</evidence>
<evidence type="ECO:0000313" key="11">
    <source>
        <dbReference type="Proteomes" id="UP000612349"/>
    </source>
</evidence>
<evidence type="ECO:0000256" key="1">
    <source>
        <dbReference type="ARBA" id="ARBA00004196"/>
    </source>
</evidence>
<dbReference type="PANTHER" id="PTHR30158">
    <property type="entry name" value="ACRA/E-RELATED COMPONENT OF DRUG EFFLUX TRANSPORTER"/>
    <property type="match status" value="1"/>
</dbReference>
<organism evidence="10 11">
    <name type="scientific">Croceicoccus mobilis</name>
    <dbReference type="NCBI Taxonomy" id="1703339"/>
    <lineage>
        <taxon>Bacteria</taxon>
        <taxon>Pseudomonadati</taxon>
        <taxon>Pseudomonadota</taxon>
        <taxon>Alphaproteobacteria</taxon>
        <taxon>Sphingomonadales</taxon>
        <taxon>Erythrobacteraceae</taxon>
        <taxon>Croceicoccus</taxon>
    </lineage>
</organism>
<feature type="domain" description="Multidrug resistance protein MdtA-like C-terminal permuted SH3" evidence="9">
    <location>
        <begin position="297"/>
        <end position="357"/>
    </location>
</feature>
<reference evidence="10" key="2">
    <citation type="submission" date="2020-09" db="EMBL/GenBank/DDBJ databases">
        <authorList>
            <person name="Sun Q."/>
            <person name="Zhou Y."/>
        </authorList>
    </citation>
    <scope>NUCLEOTIDE SEQUENCE</scope>
    <source>
        <strain evidence="10">CGMCC 1.15360</strain>
    </source>
</reference>
<dbReference type="Pfam" id="PF25967">
    <property type="entry name" value="RND-MFP_C"/>
    <property type="match status" value="1"/>
</dbReference>
<evidence type="ECO:0000256" key="5">
    <source>
        <dbReference type="SAM" id="SignalP"/>
    </source>
</evidence>
<feature type="signal peptide" evidence="5">
    <location>
        <begin position="1"/>
        <end position="15"/>
    </location>
</feature>
<feature type="chain" id="PRO_5037563882" evidence="5">
    <location>
        <begin position="16"/>
        <end position="394"/>
    </location>
</feature>
<dbReference type="Pfam" id="PF25876">
    <property type="entry name" value="HH_MFP_RND"/>
    <property type="match status" value="1"/>
</dbReference>
<keyword evidence="11" id="KW-1185">Reference proteome</keyword>
<dbReference type="Proteomes" id="UP000612349">
    <property type="component" value="Unassembled WGS sequence"/>
</dbReference>
<proteinExistence type="inferred from homology"/>
<dbReference type="Gene3D" id="2.40.420.20">
    <property type="match status" value="1"/>
</dbReference>
<dbReference type="PANTHER" id="PTHR30158:SF3">
    <property type="entry name" value="MULTIDRUG EFFLUX PUMP SUBUNIT ACRA-RELATED"/>
    <property type="match status" value="1"/>
</dbReference>
<feature type="domain" description="Multidrug resistance protein MdtA-like beta-barrel" evidence="8">
    <location>
        <begin position="202"/>
        <end position="292"/>
    </location>
</feature>
<name>A0A917DWX2_9SPHN</name>
<comment type="subcellular location">
    <subcellularLocation>
        <location evidence="1">Cell envelope</location>
    </subcellularLocation>
</comment>
<dbReference type="GO" id="GO:0046677">
    <property type="term" value="P:response to antibiotic"/>
    <property type="evidence" value="ECO:0007669"/>
    <property type="project" value="TreeGrafter"/>
</dbReference>
<dbReference type="PROSITE" id="PS51257">
    <property type="entry name" value="PROKAR_LIPOPROTEIN"/>
    <property type="match status" value="1"/>
</dbReference>
<comment type="similarity">
    <text evidence="2">Belongs to the membrane fusion protein (MFP) (TC 8.A.1) family.</text>
</comment>
<gene>
    <name evidence="10" type="ORF">GCM10010990_24970</name>
</gene>
<evidence type="ECO:0000259" key="7">
    <source>
        <dbReference type="Pfam" id="PF25917"/>
    </source>
</evidence>
<keyword evidence="5" id="KW-0732">Signal</keyword>
<dbReference type="FunFam" id="2.40.420.20:FF:000001">
    <property type="entry name" value="Efflux RND transporter periplasmic adaptor subunit"/>
    <property type="match status" value="1"/>
</dbReference>
<evidence type="ECO:0000259" key="8">
    <source>
        <dbReference type="Pfam" id="PF25944"/>
    </source>
</evidence>
<comment type="caution">
    <text evidence="10">The sequence shown here is derived from an EMBL/GenBank/DDBJ whole genome shotgun (WGS) entry which is preliminary data.</text>
</comment>
<dbReference type="SUPFAM" id="SSF111369">
    <property type="entry name" value="HlyD-like secretion proteins"/>
    <property type="match status" value="1"/>
</dbReference>
<dbReference type="InterPro" id="IPR058627">
    <property type="entry name" value="MdtA-like_C"/>
</dbReference>
<evidence type="ECO:0000259" key="9">
    <source>
        <dbReference type="Pfam" id="PF25967"/>
    </source>
</evidence>
<accession>A0A917DWX2</accession>
<dbReference type="RefSeq" id="WP_066776958.1">
    <property type="nucleotide sequence ID" value="NZ_BMIP01000005.1"/>
</dbReference>
<feature type="coiled-coil region" evidence="3">
    <location>
        <begin position="134"/>
        <end position="161"/>
    </location>
</feature>
<feature type="domain" description="Multidrug resistance protein MdtA-like barrel-sandwich hybrid" evidence="7">
    <location>
        <begin position="55"/>
        <end position="197"/>
    </location>
</feature>
<dbReference type="Gene3D" id="1.10.287.470">
    <property type="entry name" value="Helix hairpin bin"/>
    <property type="match status" value="1"/>
</dbReference>
<dbReference type="Pfam" id="PF25917">
    <property type="entry name" value="BSH_RND"/>
    <property type="match status" value="1"/>
</dbReference>
<dbReference type="EMBL" id="BMIP01000005">
    <property type="protein sequence ID" value="GGD74329.1"/>
    <property type="molecule type" value="Genomic_DNA"/>
</dbReference>